<feature type="compositionally biased region" description="Acidic residues" evidence="1">
    <location>
        <begin position="310"/>
        <end position="321"/>
    </location>
</feature>
<feature type="compositionally biased region" description="Basic residues" evidence="1">
    <location>
        <begin position="468"/>
        <end position="478"/>
    </location>
</feature>
<dbReference type="Gene3D" id="3.40.50.790">
    <property type="match status" value="1"/>
</dbReference>
<dbReference type="Pfam" id="PF00687">
    <property type="entry name" value="Ribosomal_L1"/>
    <property type="match status" value="1"/>
</dbReference>
<dbReference type="EMBL" id="PJQY01003478">
    <property type="protein sequence ID" value="PQM37170.1"/>
    <property type="molecule type" value="Genomic_DNA"/>
</dbReference>
<dbReference type="GO" id="GO:0003723">
    <property type="term" value="F:RNA binding"/>
    <property type="evidence" value="ECO:0007669"/>
    <property type="project" value="InterPro"/>
</dbReference>
<dbReference type="InterPro" id="IPR023674">
    <property type="entry name" value="Ribosomal_uL1-like"/>
</dbReference>
<gene>
    <name evidence="2" type="ORF">Pyn_39926</name>
</gene>
<dbReference type="SUPFAM" id="SSF56808">
    <property type="entry name" value="Ribosomal protein L1"/>
    <property type="match status" value="1"/>
</dbReference>
<keyword evidence="3" id="KW-1185">Reference proteome</keyword>
<dbReference type="Proteomes" id="UP000250321">
    <property type="component" value="Unassembled WGS sequence"/>
</dbReference>
<accession>A0A314UII4</accession>
<evidence type="ECO:0000313" key="3">
    <source>
        <dbReference type="Proteomes" id="UP000250321"/>
    </source>
</evidence>
<dbReference type="FunFam" id="3.40.50.790:FF:000012">
    <property type="entry name" value="Ribosomal protein L1p/L10e family"/>
    <property type="match status" value="1"/>
</dbReference>
<dbReference type="OrthoDB" id="10251727at2759"/>
<name>A0A314UII4_PRUYE</name>
<reference evidence="2 3" key="1">
    <citation type="submission" date="2018-02" db="EMBL/GenBank/DDBJ databases">
        <title>Draft genome of wild Prunus yedoensis var. nudiflora.</title>
        <authorList>
            <person name="Baek S."/>
            <person name="Kim J.-H."/>
            <person name="Choi K."/>
            <person name="Kim G.-B."/>
            <person name="Cho A."/>
            <person name="Jang H."/>
            <person name="Shin C.-H."/>
            <person name="Yu H.-J."/>
            <person name="Mun J.-H."/>
        </authorList>
    </citation>
    <scope>NUCLEOTIDE SEQUENCE [LARGE SCALE GENOMIC DNA]</scope>
    <source>
        <strain evidence="3">cv. Jeju island</strain>
        <tissue evidence="2">Leaf</tissue>
    </source>
</reference>
<dbReference type="AlphaFoldDB" id="A0A314UII4"/>
<dbReference type="PANTHER" id="PTHR23105">
    <property type="entry name" value="RIBOSOMAL PROTEIN L7AE FAMILY MEMBER"/>
    <property type="match status" value="1"/>
</dbReference>
<dbReference type="InterPro" id="IPR028364">
    <property type="entry name" value="Ribosomal_uL1/biogenesis"/>
</dbReference>
<feature type="compositionally biased region" description="Basic and acidic residues" evidence="1">
    <location>
        <begin position="362"/>
        <end position="394"/>
    </location>
</feature>
<feature type="compositionally biased region" description="Basic and acidic residues" evidence="1">
    <location>
        <begin position="433"/>
        <end position="467"/>
    </location>
</feature>
<feature type="region of interest" description="Disordered" evidence="1">
    <location>
        <begin position="409"/>
        <end position="478"/>
    </location>
</feature>
<protein>
    <submittedName>
        <fullName evidence="2">Ribosomal L1 domain-containing protein 1-like</fullName>
    </submittedName>
</protein>
<evidence type="ECO:0000256" key="1">
    <source>
        <dbReference type="SAM" id="MobiDB-lite"/>
    </source>
</evidence>
<evidence type="ECO:0000313" key="2">
    <source>
        <dbReference type="EMBL" id="PQM37170.1"/>
    </source>
</evidence>
<sequence>MATTTPAPTASTTKPTKAITKTVRKAVNALLKWRNSKLQTEKPDLLESDEFAYLVLTLKKIPPKARINAYKVPLPNPLHSQLSELCLIYDDGPKSNLTKDFIQKKIKAENIPISKILKLSKLKTDYVPFEAKRKLLYSYDMFLADRRIVPLLPKYLGKQFFKKKKIPVPVDLEHKNWKEQVDKACGSALLFLSPGTCSVVRVAKVSMSVDEIVGNVLAAINGIVEIAPKKWRDVRSFHLKFLESLALPVYQAVPDLTLKIEGAKSDEEGKEEVKEVVKSESKGLKSEKVSKKKGRIHEVRYMDSNAGEVLDDDELVGDGDIGEGKQSENEEPGSGELGKKKRKKEKVVGESKGDKRLKKSAKVKDDAELNGEKGEFNNEKQLKKSVKVKDGDDEVPVEKQLKKLAKIVDEDDATIKHKKDGLSSKGKKKDVTKKKADDLPVKGEESVGKKEKRKSEHEKLKSGEAKLKTAKRSKKATE</sequence>
<dbReference type="STRING" id="2094558.A0A314UII4"/>
<dbReference type="InterPro" id="IPR050257">
    <property type="entry name" value="eL8/uL1-like"/>
</dbReference>
<dbReference type="CDD" id="cd00403">
    <property type="entry name" value="Ribosomal_L1"/>
    <property type="match status" value="1"/>
</dbReference>
<organism evidence="2 3">
    <name type="scientific">Prunus yedoensis var. nudiflora</name>
    <dbReference type="NCBI Taxonomy" id="2094558"/>
    <lineage>
        <taxon>Eukaryota</taxon>
        <taxon>Viridiplantae</taxon>
        <taxon>Streptophyta</taxon>
        <taxon>Embryophyta</taxon>
        <taxon>Tracheophyta</taxon>
        <taxon>Spermatophyta</taxon>
        <taxon>Magnoliopsida</taxon>
        <taxon>eudicotyledons</taxon>
        <taxon>Gunneridae</taxon>
        <taxon>Pentapetalae</taxon>
        <taxon>rosids</taxon>
        <taxon>fabids</taxon>
        <taxon>Rosales</taxon>
        <taxon>Rosaceae</taxon>
        <taxon>Amygdaloideae</taxon>
        <taxon>Amygdaleae</taxon>
        <taxon>Prunus</taxon>
    </lineage>
</organism>
<feature type="region of interest" description="Disordered" evidence="1">
    <location>
        <begin position="310"/>
        <end position="394"/>
    </location>
</feature>
<dbReference type="InterPro" id="IPR016095">
    <property type="entry name" value="Ribosomal_uL1_3-a/b-sand"/>
</dbReference>
<comment type="caution">
    <text evidence="2">The sequence shown here is derived from an EMBL/GenBank/DDBJ whole genome shotgun (WGS) entry which is preliminary data.</text>
</comment>
<proteinExistence type="predicted"/>